<keyword evidence="2" id="KW-0472">Membrane</keyword>
<feature type="compositionally biased region" description="Acidic residues" evidence="1">
    <location>
        <begin position="200"/>
        <end position="214"/>
    </location>
</feature>
<keyword evidence="4" id="KW-1185">Reference proteome</keyword>
<organism evidence="3 4">
    <name type="scientific">Platanthera guangdongensis</name>
    <dbReference type="NCBI Taxonomy" id="2320717"/>
    <lineage>
        <taxon>Eukaryota</taxon>
        <taxon>Viridiplantae</taxon>
        <taxon>Streptophyta</taxon>
        <taxon>Embryophyta</taxon>
        <taxon>Tracheophyta</taxon>
        <taxon>Spermatophyta</taxon>
        <taxon>Magnoliopsida</taxon>
        <taxon>Liliopsida</taxon>
        <taxon>Asparagales</taxon>
        <taxon>Orchidaceae</taxon>
        <taxon>Orchidoideae</taxon>
        <taxon>Orchideae</taxon>
        <taxon>Orchidinae</taxon>
        <taxon>Platanthera</taxon>
    </lineage>
</organism>
<dbReference type="EMBL" id="JBBWWR010000001">
    <property type="protein sequence ID" value="KAK8970626.1"/>
    <property type="molecule type" value="Genomic_DNA"/>
</dbReference>
<evidence type="ECO:0000313" key="4">
    <source>
        <dbReference type="Proteomes" id="UP001412067"/>
    </source>
</evidence>
<feature type="compositionally biased region" description="Basic residues" evidence="1">
    <location>
        <begin position="405"/>
        <end position="419"/>
    </location>
</feature>
<keyword evidence="2" id="KW-0812">Transmembrane</keyword>
<feature type="region of interest" description="Disordered" evidence="1">
    <location>
        <begin position="192"/>
        <end position="218"/>
    </location>
</feature>
<accession>A0ABR2N3Q3</accession>
<name>A0ABR2N3Q3_9ASPA</name>
<keyword evidence="2" id="KW-1133">Transmembrane helix</keyword>
<proteinExistence type="predicted"/>
<protein>
    <submittedName>
        <fullName evidence="3">Uncharacterized protein</fullName>
    </submittedName>
</protein>
<evidence type="ECO:0000313" key="3">
    <source>
        <dbReference type="EMBL" id="KAK8970626.1"/>
    </source>
</evidence>
<evidence type="ECO:0000256" key="2">
    <source>
        <dbReference type="SAM" id="Phobius"/>
    </source>
</evidence>
<evidence type="ECO:0000256" key="1">
    <source>
        <dbReference type="SAM" id="MobiDB-lite"/>
    </source>
</evidence>
<reference evidence="3 4" key="1">
    <citation type="journal article" date="2022" name="Nat. Plants">
        <title>Genomes of leafy and leafless Platanthera orchids illuminate the evolution of mycoheterotrophy.</title>
        <authorList>
            <person name="Li M.H."/>
            <person name="Liu K.W."/>
            <person name="Li Z."/>
            <person name="Lu H.C."/>
            <person name="Ye Q.L."/>
            <person name="Zhang D."/>
            <person name="Wang J.Y."/>
            <person name="Li Y.F."/>
            <person name="Zhong Z.M."/>
            <person name="Liu X."/>
            <person name="Yu X."/>
            <person name="Liu D.K."/>
            <person name="Tu X.D."/>
            <person name="Liu B."/>
            <person name="Hao Y."/>
            <person name="Liao X.Y."/>
            <person name="Jiang Y.T."/>
            <person name="Sun W.H."/>
            <person name="Chen J."/>
            <person name="Chen Y.Q."/>
            <person name="Ai Y."/>
            <person name="Zhai J.W."/>
            <person name="Wu S.S."/>
            <person name="Zhou Z."/>
            <person name="Hsiao Y.Y."/>
            <person name="Wu W.L."/>
            <person name="Chen Y.Y."/>
            <person name="Lin Y.F."/>
            <person name="Hsu J.L."/>
            <person name="Li C.Y."/>
            <person name="Wang Z.W."/>
            <person name="Zhao X."/>
            <person name="Zhong W.Y."/>
            <person name="Ma X.K."/>
            <person name="Ma L."/>
            <person name="Huang J."/>
            <person name="Chen G.Z."/>
            <person name="Huang M.Z."/>
            <person name="Huang L."/>
            <person name="Peng D.H."/>
            <person name="Luo Y.B."/>
            <person name="Zou S.Q."/>
            <person name="Chen S.P."/>
            <person name="Lan S."/>
            <person name="Tsai W.C."/>
            <person name="Van de Peer Y."/>
            <person name="Liu Z.J."/>
        </authorList>
    </citation>
    <scope>NUCLEOTIDE SEQUENCE [LARGE SCALE GENOMIC DNA]</scope>
    <source>
        <strain evidence="3">Lor288</strain>
    </source>
</reference>
<gene>
    <name evidence="3" type="ORF">KSP40_PGU014647</name>
</gene>
<comment type="caution">
    <text evidence="3">The sequence shown here is derived from an EMBL/GenBank/DDBJ whole genome shotgun (WGS) entry which is preliminary data.</text>
</comment>
<sequence>MADAVPTGPVSCGSMIIPPCKQTQRASARGPTWPHASLCTGLAACTCAQPRLATRRTTCGPSWPRAPAHDHTQDCVRPSPRAPARGRWYCSRPPVWFPATSPTSLAVGVDVGLLPLHCSHPTAIQPDAAQFVAFYSQSLAASVWSGIFPVLGQWLLDKEGQLAQNEAATFPDNFLTGQTDEAPVVEEDIATAKENGNAPEPEESETGEAADEEKPEIKLENEDEELCFNCYGNEKGWMLLLVTAALFVSAFRYSVLGKRRRKEGKQMNLRRRLLRFHPPVLRNAPKKLCLEQLPPPSAFLIPQPAFPYPIRPEQQTLSRFPWLGVPTVHCPATTCVHSNTWKLRPGSIDGTNKERMELSQAPYNYLYLIAKKHNRLMDITPPDVEQARVFAEEKWQGFLRGKRCHEGRQRRRRGRRRRREAPWQEETLNRRRKRERKTFRKQEKQRNHNFSGRRKG</sequence>
<feature type="compositionally biased region" description="Basic residues" evidence="1">
    <location>
        <begin position="430"/>
        <end position="439"/>
    </location>
</feature>
<feature type="transmembrane region" description="Helical" evidence="2">
    <location>
        <begin position="236"/>
        <end position="255"/>
    </location>
</feature>
<dbReference type="Proteomes" id="UP001412067">
    <property type="component" value="Unassembled WGS sequence"/>
</dbReference>
<feature type="region of interest" description="Disordered" evidence="1">
    <location>
        <begin position="405"/>
        <end position="456"/>
    </location>
</feature>